<accession>A0A8H5ME52</accession>
<gene>
    <name evidence="2" type="ORF">D9757_002723</name>
</gene>
<dbReference type="Proteomes" id="UP000518752">
    <property type="component" value="Unassembled WGS sequence"/>
</dbReference>
<dbReference type="AlphaFoldDB" id="A0A8H5ME52"/>
<evidence type="ECO:0000313" key="2">
    <source>
        <dbReference type="EMBL" id="KAF5390683.1"/>
    </source>
</evidence>
<organism evidence="2 3">
    <name type="scientific">Collybiopsis confluens</name>
    <dbReference type="NCBI Taxonomy" id="2823264"/>
    <lineage>
        <taxon>Eukaryota</taxon>
        <taxon>Fungi</taxon>
        <taxon>Dikarya</taxon>
        <taxon>Basidiomycota</taxon>
        <taxon>Agaricomycotina</taxon>
        <taxon>Agaricomycetes</taxon>
        <taxon>Agaricomycetidae</taxon>
        <taxon>Agaricales</taxon>
        <taxon>Marasmiineae</taxon>
        <taxon>Omphalotaceae</taxon>
        <taxon>Collybiopsis</taxon>
    </lineage>
</organism>
<dbReference type="OrthoDB" id="514070at2759"/>
<dbReference type="EMBL" id="JAACJN010000014">
    <property type="protein sequence ID" value="KAF5390683.1"/>
    <property type="molecule type" value="Genomic_DNA"/>
</dbReference>
<reference evidence="2 3" key="1">
    <citation type="journal article" date="2020" name="ISME J.">
        <title>Uncovering the hidden diversity of litter-decomposition mechanisms in mushroom-forming fungi.</title>
        <authorList>
            <person name="Floudas D."/>
            <person name="Bentzer J."/>
            <person name="Ahren D."/>
            <person name="Johansson T."/>
            <person name="Persson P."/>
            <person name="Tunlid A."/>
        </authorList>
    </citation>
    <scope>NUCLEOTIDE SEQUENCE [LARGE SCALE GENOMIC DNA]</scope>
    <source>
        <strain evidence="2 3">CBS 406.79</strain>
    </source>
</reference>
<comment type="caution">
    <text evidence="2">The sequence shown here is derived from an EMBL/GenBank/DDBJ whole genome shotgun (WGS) entry which is preliminary data.</text>
</comment>
<feature type="region of interest" description="Disordered" evidence="1">
    <location>
        <begin position="335"/>
        <end position="357"/>
    </location>
</feature>
<sequence>MDSTKIALPNFLKILTSNNISAIKSMGIAQKMSAAPTVSDFEKAHSQDLLKAAGVDHQEAKLVIAALRKAKYIAGSSRTISDLPSTNSESVHDAGASPKKRKRATSSKNEYLPGEPLDALSFDFSEVLDESILQSKATVINRAPLMAAWATVVAERMGFQREEALSIASSYTEMNAISKGVSLGIYKNGEEEELEATKGGSQPYVELMGRRPLYKVQNNRWRALHKGKPAEPNEAFSYIARSFRQTMPSVVGALRLLADSFTPQEINSKAWKLYLQFRPQVRPSAEGWGERSEVRCASILALRDPADVSKEKQKAEENGNPEMLDLVKYELIEQGTSDSREAKRPRITIKDGMNIHD</sequence>
<proteinExistence type="predicted"/>
<feature type="compositionally biased region" description="Polar residues" evidence="1">
    <location>
        <begin position="79"/>
        <end position="89"/>
    </location>
</feature>
<feature type="region of interest" description="Disordered" evidence="1">
    <location>
        <begin position="79"/>
        <end position="111"/>
    </location>
</feature>
<name>A0A8H5ME52_9AGAR</name>
<evidence type="ECO:0000313" key="3">
    <source>
        <dbReference type="Proteomes" id="UP000518752"/>
    </source>
</evidence>
<protein>
    <submittedName>
        <fullName evidence="2">Uncharacterized protein</fullName>
    </submittedName>
</protein>
<evidence type="ECO:0000256" key="1">
    <source>
        <dbReference type="SAM" id="MobiDB-lite"/>
    </source>
</evidence>
<keyword evidence="3" id="KW-1185">Reference proteome</keyword>